<sequence length="47" mass="5190">MIESSLSGVEDRIFKELAASAKANRIVVWTGPELSPQQVMEQTTNAR</sequence>
<dbReference type="RefSeq" id="WP_232433065.1">
    <property type="nucleotide sequence ID" value="NZ_KQ556890.1"/>
</dbReference>
<comment type="caution">
    <text evidence="2">The sequence shown here is derived from an EMBL/GenBank/DDBJ whole genome shotgun (WGS) entry which is preliminary data.</text>
</comment>
<gene>
    <name evidence="1" type="ORF">Ga0074115_12339</name>
    <name evidence="2" type="ORF">Ga0076813_12218</name>
</gene>
<reference evidence="3 4" key="1">
    <citation type="submission" date="2015-11" db="EMBL/GenBank/DDBJ databases">
        <title>The genome of Candidatus Endoriftia persephone in Ridgeia piscesae and population structure of the North Eastern Pacific vestimentiferan symbionts.</title>
        <authorList>
            <person name="Perez M."/>
            <person name="Juniper K.S."/>
        </authorList>
    </citation>
    <scope>NUCLEOTIDE SEQUENCE [LARGE SCALE GENOMIC DNA]</scope>
    <source>
        <strain evidence="2">Ind10</strain>
        <strain evidence="1">Ind11</strain>
    </source>
</reference>
<keyword evidence="4" id="KW-1185">Reference proteome</keyword>
<dbReference type="Proteomes" id="UP000051276">
    <property type="component" value="Unassembled WGS sequence"/>
</dbReference>
<dbReference type="STRING" id="54398.Ga0074115_12339"/>
<organism evidence="2 3">
    <name type="scientific">endosymbiont of Ridgeia piscesae</name>
    <dbReference type="NCBI Taxonomy" id="54398"/>
    <lineage>
        <taxon>Bacteria</taxon>
        <taxon>Pseudomonadati</taxon>
        <taxon>Pseudomonadota</taxon>
        <taxon>Gammaproteobacteria</taxon>
        <taxon>sulfur-oxidizing symbionts</taxon>
    </lineage>
</organism>
<dbReference type="EMBL" id="LDXT01000074">
    <property type="protein sequence ID" value="KRT55732.1"/>
    <property type="molecule type" value="Genomic_DNA"/>
</dbReference>
<dbReference type="Proteomes" id="UP000051634">
    <property type="component" value="Unassembled WGS sequence"/>
</dbReference>
<evidence type="ECO:0000313" key="3">
    <source>
        <dbReference type="Proteomes" id="UP000051276"/>
    </source>
</evidence>
<name>A0A0T5Z4G0_9GAMM</name>
<evidence type="ECO:0000313" key="4">
    <source>
        <dbReference type="Proteomes" id="UP000051634"/>
    </source>
</evidence>
<protein>
    <submittedName>
        <fullName evidence="2">Uncharacterized protein</fullName>
    </submittedName>
</protein>
<evidence type="ECO:0000313" key="2">
    <source>
        <dbReference type="EMBL" id="KRT57802.1"/>
    </source>
</evidence>
<proteinExistence type="predicted"/>
<accession>A0A0T5Z4G0</accession>
<dbReference type="AlphaFoldDB" id="A0A0T5Z4G0"/>
<evidence type="ECO:0000313" key="1">
    <source>
        <dbReference type="EMBL" id="KRT55732.1"/>
    </source>
</evidence>
<dbReference type="EMBL" id="LMXI01000473">
    <property type="protein sequence ID" value="KRT57802.1"/>
    <property type="molecule type" value="Genomic_DNA"/>
</dbReference>